<feature type="chain" id="PRO_5032571148" evidence="2">
    <location>
        <begin position="18"/>
        <end position="79"/>
    </location>
</feature>
<organism evidence="3 4">
    <name type="scientific">Miscanthus lutarioriparius</name>
    <dbReference type="NCBI Taxonomy" id="422564"/>
    <lineage>
        <taxon>Eukaryota</taxon>
        <taxon>Viridiplantae</taxon>
        <taxon>Streptophyta</taxon>
        <taxon>Embryophyta</taxon>
        <taxon>Tracheophyta</taxon>
        <taxon>Spermatophyta</taxon>
        <taxon>Magnoliopsida</taxon>
        <taxon>Liliopsida</taxon>
        <taxon>Poales</taxon>
        <taxon>Poaceae</taxon>
        <taxon>PACMAD clade</taxon>
        <taxon>Panicoideae</taxon>
        <taxon>Andropogonodae</taxon>
        <taxon>Andropogoneae</taxon>
        <taxon>Saccharinae</taxon>
        <taxon>Miscanthus</taxon>
    </lineage>
</organism>
<gene>
    <name evidence="3" type="ORF">NCGR_LOCUS23226</name>
</gene>
<name>A0A811P2S0_9POAL</name>
<keyword evidence="1" id="KW-0812">Transmembrane</keyword>
<evidence type="ECO:0000256" key="2">
    <source>
        <dbReference type="SAM" id="SignalP"/>
    </source>
</evidence>
<evidence type="ECO:0000313" key="3">
    <source>
        <dbReference type="EMBL" id="CAD6234808.1"/>
    </source>
</evidence>
<proteinExistence type="predicted"/>
<keyword evidence="1" id="KW-1133">Transmembrane helix</keyword>
<keyword evidence="2" id="KW-0732">Signal</keyword>
<protein>
    <submittedName>
        <fullName evidence="3">Uncharacterized protein</fullName>
    </submittedName>
</protein>
<keyword evidence="1" id="KW-0472">Membrane</keyword>
<reference evidence="3" key="1">
    <citation type="submission" date="2020-10" db="EMBL/GenBank/DDBJ databases">
        <authorList>
            <person name="Han B."/>
            <person name="Lu T."/>
            <person name="Zhao Q."/>
            <person name="Huang X."/>
            <person name="Zhao Y."/>
        </authorList>
    </citation>
    <scope>NUCLEOTIDE SEQUENCE</scope>
</reference>
<dbReference type="AlphaFoldDB" id="A0A811P2S0"/>
<feature type="signal peptide" evidence="2">
    <location>
        <begin position="1"/>
        <end position="17"/>
    </location>
</feature>
<accession>A0A811P2S0</accession>
<feature type="transmembrane region" description="Helical" evidence="1">
    <location>
        <begin position="27"/>
        <end position="50"/>
    </location>
</feature>
<comment type="caution">
    <text evidence="3">The sequence shown here is derived from an EMBL/GenBank/DDBJ whole genome shotgun (WGS) entry which is preliminary data.</text>
</comment>
<dbReference type="EMBL" id="CAJGYO010000006">
    <property type="protein sequence ID" value="CAD6234808.1"/>
    <property type="molecule type" value="Genomic_DNA"/>
</dbReference>
<keyword evidence="4" id="KW-1185">Reference proteome</keyword>
<evidence type="ECO:0000256" key="1">
    <source>
        <dbReference type="SAM" id="Phobius"/>
    </source>
</evidence>
<dbReference type="Proteomes" id="UP000604825">
    <property type="component" value="Unassembled WGS sequence"/>
</dbReference>
<evidence type="ECO:0000313" key="4">
    <source>
        <dbReference type="Proteomes" id="UP000604825"/>
    </source>
</evidence>
<sequence>MWLSLGALLLGLGFAEALSVGHWAEFVAYLACGGVALAVGCGFFAIACCLSVQIHRSGGSADEMRFIRRPGTHSLVPMP</sequence>